<comment type="catalytic activity">
    <reaction evidence="10">
        <text>L-ornithine + NADH + O2 = N(5)-hydroxy-L-ornithine + NAD(+) + H2O</text>
        <dbReference type="Rhea" id="RHEA:41512"/>
        <dbReference type="ChEBI" id="CHEBI:15377"/>
        <dbReference type="ChEBI" id="CHEBI:15379"/>
        <dbReference type="ChEBI" id="CHEBI:46911"/>
        <dbReference type="ChEBI" id="CHEBI:57540"/>
        <dbReference type="ChEBI" id="CHEBI:57945"/>
        <dbReference type="ChEBI" id="CHEBI:78275"/>
        <dbReference type="EC" id="1.14.13.196"/>
    </reaction>
</comment>
<evidence type="ECO:0000256" key="3">
    <source>
        <dbReference type="ARBA" id="ARBA00007588"/>
    </source>
</evidence>
<evidence type="ECO:0000256" key="5">
    <source>
        <dbReference type="ARBA" id="ARBA00022630"/>
    </source>
</evidence>
<dbReference type="Gene3D" id="3.50.50.60">
    <property type="entry name" value="FAD/NAD(P)-binding domain"/>
    <property type="match status" value="1"/>
</dbReference>
<evidence type="ECO:0000256" key="1">
    <source>
        <dbReference type="ARBA" id="ARBA00001974"/>
    </source>
</evidence>
<evidence type="ECO:0000256" key="9">
    <source>
        <dbReference type="ARBA" id="ARBA00047598"/>
    </source>
</evidence>
<dbReference type="InterPro" id="IPR036188">
    <property type="entry name" value="FAD/NAD-bd_sf"/>
</dbReference>
<proteinExistence type="inferred from homology"/>
<comment type="pathway">
    <text evidence="2">Siderophore biosynthesis.</text>
</comment>
<dbReference type="Proteomes" id="UP000800041">
    <property type="component" value="Unassembled WGS sequence"/>
</dbReference>
<dbReference type="GO" id="GO:0016491">
    <property type="term" value="F:oxidoreductase activity"/>
    <property type="evidence" value="ECO:0007669"/>
    <property type="project" value="UniProtKB-KW"/>
</dbReference>
<name>A0A6G1H2S1_9PEZI</name>
<dbReference type="PANTHER" id="PTHR42802:SF1">
    <property type="entry name" value="L-ORNITHINE N(5)-MONOOXYGENASE"/>
    <property type="match status" value="1"/>
</dbReference>
<evidence type="ECO:0000256" key="8">
    <source>
        <dbReference type="ARBA" id="ARBA00023002"/>
    </source>
</evidence>
<dbReference type="OrthoDB" id="3519933at2759"/>
<evidence type="ECO:0000256" key="2">
    <source>
        <dbReference type="ARBA" id="ARBA00004924"/>
    </source>
</evidence>
<comment type="similarity">
    <text evidence="3">Belongs to the lysine N(6)-hydroxylase/L-ornithine N(5)-oxygenase family.</text>
</comment>
<dbReference type="Pfam" id="PF13434">
    <property type="entry name" value="Lys_Orn_oxgnase"/>
    <property type="match status" value="1"/>
</dbReference>
<feature type="compositionally biased region" description="Basic and acidic residues" evidence="11">
    <location>
        <begin position="23"/>
        <end position="34"/>
    </location>
</feature>
<keyword evidence="7" id="KW-0521">NADP</keyword>
<dbReference type="SUPFAM" id="SSF51905">
    <property type="entry name" value="FAD/NAD(P)-binding domain"/>
    <property type="match status" value="1"/>
</dbReference>
<evidence type="ECO:0000256" key="7">
    <source>
        <dbReference type="ARBA" id="ARBA00022857"/>
    </source>
</evidence>
<sequence>MAPHANSPTLLGGDGFHSPQSQDGRKREGSLAHETHSHLIHTDSNELHDLICVGFGPASLAIAVALHDALELPQFPQLDLQRGIPPKVAFLERQEHFNWHAGMLLEGARMQITFLKDMATQRNPRSHFTFLNYLYQNDRLIHFTNLNTFLPQRVEFEDYLRWCASHFDDVAEYSQDVLEVRPEKSRKDGNKVDVFSVTSRNMSTGKVTTRRTKHVIIATGGKPCVPKPFPQSHPRVIHSSQYGLLINRVLKNREHPYRIAVVGGGQSSAEIFESLTANFPNAKTSLIIKGTALRPSDDSPFVNEIFNPDRVDGVFSRPASTRAAAIASDRNTNYGVVRIELLERLYETLYMQRLHHESEEDWLYRILPNRTVTRVDDLSSKDNRVRLTIRNNEDSHNPVTEDMDCDLVIVAAGYLRNAHEQLLHGARGLLPGGDAPEKTWSVSRDYRVEFEHGTVSLNAGVWLQGCNEATHGLADSLLSILAVRGGEVVQSIFSGRNMKTSQFSYSNGVNGHDNGAVQDGA</sequence>
<comment type="cofactor">
    <cofactor evidence="1">
        <name>FAD</name>
        <dbReference type="ChEBI" id="CHEBI:57692"/>
    </cofactor>
</comment>
<keyword evidence="8" id="KW-0560">Oxidoreductase</keyword>
<dbReference type="EMBL" id="ML977153">
    <property type="protein sequence ID" value="KAF1987352.1"/>
    <property type="molecule type" value="Genomic_DNA"/>
</dbReference>
<keyword evidence="6" id="KW-0274">FAD</keyword>
<accession>A0A6G1H2S1</accession>
<dbReference type="GO" id="GO:0006879">
    <property type="term" value="P:intracellular iron ion homeostasis"/>
    <property type="evidence" value="ECO:0007669"/>
    <property type="project" value="TreeGrafter"/>
</dbReference>
<gene>
    <name evidence="12" type="ORF">K402DRAFT_354272</name>
</gene>
<keyword evidence="13" id="KW-1185">Reference proteome</keyword>
<evidence type="ECO:0000313" key="13">
    <source>
        <dbReference type="Proteomes" id="UP000800041"/>
    </source>
</evidence>
<dbReference type="InterPro" id="IPR025700">
    <property type="entry name" value="Lys/Orn_oxygenase"/>
</dbReference>
<evidence type="ECO:0000313" key="12">
    <source>
        <dbReference type="EMBL" id="KAF1987352.1"/>
    </source>
</evidence>
<evidence type="ECO:0000256" key="4">
    <source>
        <dbReference type="ARBA" id="ARBA00012881"/>
    </source>
</evidence>
<protein>
    <recommendedName>
        <fullName evidence="4">L-ornithine N(5)-monooxygenase [NAD(P)H]</fullName>
        <ecNumber evidence="4">1.14.13.196</ecNumber>
    </recommendedName>
</protein>
<evidence type="ECO:0000256" key="10">
    <source>
        <dbReference type="ARBA" id="ARBA00049248"/>
    </source>
</evidence>
<evidence type="ECO:0000256" key="6">
    <source>
        <dbReference type="ARBA" id="ARBA00022827"/>
    </source>
</evidence>
<feature type="region of interest" description="Disordered" evidence="11">
    <location>
        <begin position="1"/>
        <end position="34"/>
    </location>
</feature>
<dbReference type="EC" id="1.14.13.196" evidence="4"/>
<dbReference type="AlphaFoldDB" id="A0A6G1H2S1"/>
<reference evidence="12" key="1">
    <citation type="journal article" date="2020" name="Stud. Mycol.">
        <title>101 Dothideomycetes genomes: a test case for predicting lifestyles and emergence of pathogens.</title>
        <authorList>
            <person name="Haridas S."/>
            <person name="Albert R."/>
            <person name="Binder M."/>
            <person name="Bloem J."/>
            <person name="Labutti K."/>
            <person name="Salamov A."/>
            <person name="Andreopoulos B."/>
            <person name="Baker S."/>
            <person name="Barry K."/>
            <person name="Bills G."/>
            <person name="Bluhm B."/>
            <person name="Cannon C."/>
            <person name="Castanera R."/>
            <person name="Culley D."/>
            <person name="Daum C."/>
            <person name="Ezra D."/>
            <person name="Gonzalez J."/>
            <person name="Henrissat B."/>
            <person name="Kuo A."/>
            <person name="Liang C."/>
            <person name="Lipzen A."/>
            <person name="Lutzoni F."/>
            <person name="Magnuson J."/>
            <person name="Mondo S."/>
            <person name="Nolan M."/>
            <person name="Ohm R."/>
            <person name="Pangilinan J."/>
            <person name="Park H.-J."/>
            <person name="Ramirez L."/>
            <person name="Alfaro M."/>
            <person name="Sun H."/>
            <person name="Tritt A."/>
            <person name="Yoshinaga Y."/>
            <person name="Zwiers L.-H."/>
            <person name="Turgeon B."/>
            <person name="Goodwin S."/>
            <person name="Spatafora J."/>
            <person name="Crous P."/>
            <person name="Grigoriev I."/>
        </authorList>
    </citation>
    <scope>NUCLEOTIDE SEQUENCE</scope>
    <source>
        <strain evidence="12">CBS 113979</strain>
    </source>
</reference>
<organism evidence="12 13">
    <name type="scientific">Aulographum hederae CBS 113979</name>
    <dbReference type="NCBI Taxonomy" id="1176131"/>
    <lineage>
        <taxon>Eukaryota</taxon>
        <taxon>Fungi</taxon>
        <taxon>Dikarya</taxon>
        <taxon>Ascomycota</taxon>
        <taxon>Pezizomycotina</taxon>
        <taxon>Dothideomycetes</taxon>
        <taxon>Pleosporomycetidae</taxon>
        <taxon>Aulographales</taxon>
        <taxon>Aulographaceae</taxon>
    </lineage>
</organism>
<dbReference type="PANTHER" id="PTHR42802">
    <property type="entry name" value="MONOOXYGENASE"/>
    <property type="match status" value="1"/>
</dbReference>
<keyword evidence="5" id="KW-0285">Flavoprotein</keyword>
<evidence type="ECO:0000256" key="11">
    <source>
        <dbReference type="SAM" id="MobiDB-lite"/>
    </source>
</evidence>
<comment type="catalytic activity">
    <reaction evidence="9">
        <text>L-ornithine + NADPH + O2 = N(5)-hydroxy-L-ornithine + NADP(+) + H2O</text>
        <dbReference type="Rhea" id="RHEA:41508"/>
        <dbReference type="ChEBI" id="CHEBI:15377"/>
        <dbReference type="ChEBI" id="CHEBI:15379"/>
        <dbReference type="ChEBI" id="CHEBI:46911"/>
        <dbReference type="ChEBI" id="CHEBI:57783"/>
        <dbReference type="ChEBI" id="CHEBI:58349"/>
        <dbReference type="ChEBI" id="CHEBI:78275"/>
        <dbReference type="EC" id="1.14.13.196"/>
    </reaction>
</comment>
<dbReference type="PRINTS" id="PR00368">
    <property type="entry name" value="FADPNR"/>
</dbReference>